<keyword evidence="3" id="KW-1185">Reference proteome</keyword>
<feature type="chain" id="PRO_5045647316" evidence="1">
    <location>
        <begin position="23"/>
        <end position="96"/>
    </location>
</feature>
<keyword evidence="1" id="KW-0732">Signal</keyword>
<name>A0ABU4X3W4_9HYPH</name>
<evidence type="ECO:0000256" key="1">
    <source>
        <dbReference type="SAM" id="SignalP"/>
    </source>
</evidence>
<evidence type="ECO:0000313" key="3">
    <source>
        <dbReference type="Proteomes" id="UP001272097"/>
    </source>
</evidence>
<gene>
    <name evidence="2" type="ORF">RFM51_21630</name>
</gene>
<dbReference type="PROSITE" id="PS51257">
    <property type="entry name" value="PROKAR_LIPOPROTEIN"/>
    <property type="match status" value="1"/>
</dbReference>
<protein>
    <submittedName>
        <fullName evidence="2">Uncharacterized protein</fullName>
    </submittedName>
</protein>
<organism evidence="2 3">
    <name type="scientific">Mesorhizobium australafricanum</name>
    <dbReference type="NCBI Taxonomy" id="3072311"/>
    <lineage>
        <taxon>Bacteria</taxon>
        <taxon>Pseudomonadati</taxon>
        <taxon>Pseudomonadota</taxon>
        <taxon>Alphaproteobacteria</taxon>
        <taxon>Hyphomicrobiales</taxon>
        <taxon>Phyllobacteriaceae</taxon>
        <taxon>Mesorhizobium</taxon>
    </lineage>
</organism>
<reference evidence="2 3" key="1">
    <citation type="submission" date="2023-08" db="EMBL/GenBank/DDBJ databases">
        <title>Implementing the SeqCode for naming new Mesorhizobium species isolated from Vachellia karroo root nodules.</title>
        <authorList>
            <person name="Van Lill M."/>
        </authorList>
    </citation>
    <scope>NUCLEOTIDE SEQUENCE [LARGE SCALE GENOMIC DNA]</scope>
    <source>
        <strain evidence="2 3">VK3E</strain>
    </source>
</reference>
<proteinExistence type="predicted"/>
<dbReference type="EMBL" id="JAVIIS010000035">
    <property type="protein sequence ID" value="MDX8442193.1"/>
    <property type="molecule type" value="Genomic_DNA"/>
</dbReference>
<evidence type="ECO:0000313" key="2">
    <source>
        <dbReference type="EMBL" id="MDX8442193.1"/>
    </source>
</evidence>
<dbReference type="RefSeq" id="WP_320216184.1">
    <property type="nucleotide sequence ID" value="NZ_JAVIIS010000035.1"/>
</dbReference>
<dbReference type="Proteomes" id="UP001272097">
    <property type="component" value="Unassembled WGS sequence"/>
</dbReference>
<feature type="signal peptide" evidence="1">
    <location>
        <begin position="1"/>
        <end position="22"/>
    </location>
</feature>
<accession>A0ABU4X3W4</accession>
<comment type="caution">
    <text evidence="2">The sequence shown here is derived from an EMBL/GenBank/DDBJ whole genome shotgun (WGS) entry which is preliminary data.</text>
</comment>
<sequence>MRTLSITLIAGMIACAASTALARQDTRVMTCAQAQTLIQSHHAAVLTTGPDTYDRFVRQFGNECDWPEVPISIPVPTRDGECRLYRCEEPPFKLPD</sequence>